<comment type="caution">
    <text evidence="5">The sequence shown here is derived from an EMBL/GenBank/DDBJ whole genome shotgun (WGS) entry which is preliminary data.</text>
</comment>
<dbReference type="PANTHER" id="PTHR46268:SF27">
    <property type="entry name" value="UNIVERSAL STRESS PROTEIN RV2623"/>
    <property type="match status" value="1"/>
</dbReference>
<evidence type="ECO:0000313" key="6">
    <source>
        <dbReference type="Proteomes" id="UP000525389"/>
    </source>
</evidence>
<dbReference type="GO" id="GO:0005524">
    <property type="term" value="F:ATP binding"/>
    <property type="evidence" value="ECO:0007669"/>
    <property type="project" value="UniProtKB-KW"/>
</dbReference>
<dbReference type="AlphaFoldDB" id="A0A7W8LPT6"/>
<dbReference type="Gene3D" id="3.40.50.620">
    <property type="entry name" value="HUPs"/>
    <property type="match status" value="1"/>
</dbReference>
<evidence type="ECO:0000256" key="2">
    <source>
        <dbReference type="ARBA" id="ARBA00022741"/>
    </source>
</evidence>
<dbReference type="InterPro" id="IPR014729">
    <property type="entry name" value="Rossmann-like_a/b/a_fold"/>
</dbReference>
<dbReference type="CDD" id="cd00293">
    <property type="entry name" value="USP-like"/>
    <property type="match status" value="1"/>
</dbReference>
<dbReference type="InterPro" id="IPR006016">
    <property type="entry name" value="UspA"/>
</dbReference>
<dbReference type="RefSeq" id="WP_184027199.1">
    <property type="nucleotide sequence ID" value="NZ_JACHFN010000004.1"/>
</dbReference>
<keyword evidence="6" id="KW-1185">Reference proteome</keyword>
<dbReference type="SUPFAM" id="SSF52402">
    <property type="entry name" value="Adenine nucleotide alpha hydrolases-like"/>
    <property type="match status" value="1"/>
</dbReference>
<keyword evidence="2" id="KW-0547">Nucleotide-binding</keyword>
<accession>A0A7W8LPT6</accession>
<keyword evidence="3" id="KW-0067">ATP-binding</keyword>
<comment type="similarity">
    <text evidence="1">Belongs to the universal stress protein A family.</text>
</comment>
<feature type="domain" description="UspA" evidence="4">
    <location>
        <begin position="1"/>
        <end position="132"/>
    </location>
</feature>
<name>A0A7W8LPT6_9DEIO</name>
<evidence type="ECO:0000259" key="4">
    <source>
        <dbReference type="Pfam" id="PF00582"/>
    </source>
</evidence>
<sequence length="152" mass="16420">MFRQVLVPVDFGVCSVRAVHHACDLVRAIGGSLTLLHVLEDVEDTSPDGEAARRAESRLRTLAGRSRRPAHVVVEPGHGRPVAQVILAVAARLRAELLVLGPHGQADPDSRQLGRVTRDLLLEARLPVQVVPGRWPLPGPPGARWRMLAGEG</sequence>
<reference evidence="5 6" key="1">
    <citation type="submission" date="2020-08" db="EMBL/GenBank/DDBJ databases">
        <title>Genomic Encyclopedia of Type Strains, Phase IV (KMG-IV): sequencing the most valuable type-strain genomes for metagenomic binning, comparative biology and taxonomic classification.</title>
        <authorList>
            <person name="Goeker M."/>
        </authorList>
    </citation>
    <scope>NUCLEOTIDE SEQUENCE [LARGE SCALE GENOMIC DNA]</scope>
    <source>
        <strain evidence="5 6">DSM 101791</strain>
    </source>
</reference>
<gene>
    <name evidence="5" type="ORF">HNQ09_001400</name>
</gene>
<proteinExistence type="inferred from homology"/>
<evidence type="ECO:0000256" key="1">
    <source>
        <dbReference type="ARBA" id="ARBA00008791"/>
    </source>
</evidence>
<organism evidence="5 6">
    <name type="scientific">Deinococcus budaensis</name>
    <dbReference type="NCBI Taxonomy" id="1665626"/>
    <lineage>
        <taxon>Bacteria</taxon>
        <taxon>Thermotogati</taxon>
        <taxon>Deinococcota</taxon>
        <taxon>Deinococci</taxon>
        <taxon>Deinococcales</taxon>
        <taxon>Deinococcaceae</taxon>
        <taxon>Deinococcus</taxon>
    </lineage>
</organism>
<evidence type="ECO:0000256" key="3">
    <source>
        <dbReference type="ARBA" id="ARBA00022840"/>
    </source>
</evidence>
<dbReference type="Proteomes" id="UP000525389">
    <property type="component" value="Unassembled WGS sequence"/>
</dbReference>
<protein>
    <submittedName>
        <fullName evidence="5">Nucleotide-binding universal stress UspA family protein</fullName>
    </submittedName>
</protein>
<dbReference type="InterPro" id="IPR006015">
    <property type="entry name" value="Universal_stress_UspA"/>
</dbReference>
<dbReference type="Pfam" id="PF00582">
    <property type="entry name" value="Usp"/>
    <property type="match status" value="1"/>
</dbReference>
<dbReference type="EMBL" id="JACHFN010000004">
    <property type="protein sequence ID" value="MBB5233962.1"/>
    <property type="molecule type" value="Genomic_DNA"/>
</dbReference>
<evidence type="ECO:0000313" key="5">
    <source>
        <dbReference type="EMBL" id="MBB5233962.1"/>
    </source>
</evidence>
<dbReference type="PRINTS" id="PR01438">
    <property type="entry name" value="UNVRSLSTRESS"/>
</dbReference>
<dbReference type="PANTHER" id="PTHR46268">
    <property type="entry name" value="STRESS RESPONSE PROTEIN NHAX"/>
    <property type="match status" value="1"/>
</dbReference>